<keyword evidence="2" id="KW-1185">Reference proteome</keyword>
<gene>
    <name evidence="1" type="ORF">BRYFOR_09839</name>
</gene>
<evidence type="ECO:0000313" key="2">
    <source>
        <dbReference type="Proteomes" id="UP000005561"/>
    </source>
</evidence>
<dbReference type="Proteomes" id="UP000005561">
    <property type="component" value="Unassembled WGS sequence"/>
</dbReference>
<organism evidence="1 2">
    <name type="scientific">Marvinbryantia formatexigens DSM 14469</name>
    <dbReference type="NCBI Taxonomy" id="478749"/>
    <lineage>
        <taxon>Bacteria</taxon>
        <taxon>Bacillati</taxon>
        <taxon>Bacillota</taxon>
        <taxon>Clostridia</taxon>
        <taxon>Lachnospirales</taxon>
        <taxon>Lachnospiraceae</taxon>
        <taxon>Marvinbryantia</taxon>
    </lineage>
</organism>
<accession>C6LMD9</accession>
<protein>
    <submittedName>
        <fullName evidence="1">Uncharacterized protein</fullName>
    </submittedName>
</protein>
<reference evidence="1" key="1">
    <citation type="submission" date="2009-07" db="EMBL/GenBank/DDBJ databases">
        <authorList>
            <person name="Weinstock G."/>
            <person name="Sodergren E."/>
            <person name="Clifton S."/>
            <person name="Fulton L."/>
            <person name="Fulton B."/>
            <person name="Courtney L."/>
            <person name="Fronick C."/>
            <person name="Harrison M."/>
            <person name="Strong C."/>
            <person name="Farmer C."/>
            <person name="Delahaunty K."/>
            <person name="Markovic C."/>
            <person name="Hall O."/>
            <person name="Minx P."/>
            <person name="Tomlinson C."/>
            <person name="Mitreva M."/>
            <person name="Nelson J."/>
            <person name="Hou S."/>
            <person name="Wollam A."/>
            <person name="Pepin K.H."/>
            <person name="Johnson M."/>
            <person name="Bhonagiri V."/>
            <person name="Nash W.E."/>
            <person name="Warren W."/>
            <person name="Chinwalla A."/>
            <person name="Mardis E.R."/>
            <person name="Wilson R.K."/>
        </authorList>
    </citation>
    <scope>NUCLEOTIDE SEQUENCE [LARGE SCALE GENOMIC DNA]</scope>
    <source>
        <strain evidence="1">DSM 14469</strain>
    </source>
</reference>
<dbReference type="AlphaFoldDB" id="C6LMD9"/>
<comment type="caution">
    <text evidence="1">The sequence shown here is derived from an EMBL/GenBank/DDBJ whole genome shotgun (WGS) entry which is preliminary data.</text>
</comment>
<name>C6LMD9_9FIRM</name>
<proteinExistence type="predicted"/>
<sequence length="55" mass="6308">MITGYVRITSFMTGVRKAPFKRARWLLRQALIIIPFKARLLFFRAACPAPVSGRL</sequence>
<evidence type="ECO:0000313" key="1">
    <source>
        <dbReference type="EMBL" id="EET58200.1"/>
    </source>
</evidence>
<dbReference type="EMBL" id="ACCL02000042">
    <property type="protein sequence ID" value="EET58200.1"/>
    <property type="molecule type" value="Genomic_DNA"/>
</dbReference>